<dbReference type="EMBL" id="NMUH01004257">
    <property type="protein sequence ID" value="MQM08985.1"/>
    <property type="molecule type" value="Genomic_DNA"/>
</dbReference>
<dbReference type="AlphaFoldDB" id="A0A843WX00"/>
<reference evidence="1" key="1">
    <citation type="submission" date="2017-07" db="EMBL/GenBank/DDBJ databases">
        <title>Taro Niue Genome Assembly and Annotation.</title>
        <authorList>
            <person name="Atibalentja N."/>
            <person name="Keating K."/>
            <person name="Fields C.J."/>
        </authorList>
    </citation>
    <scope>NUCLEOTIDE SEQUENCE</scope>
    <source>
        <strain evidence="1">Niue_2</strain>
        <tissue evidence="1">Leaf</tissue>
    </source>
</reference>
<organism evidence="1 2">
    <name type="scientific">Colocasia esculenta</name>
    <name type="common">Wild taro</name>
    <name type="synonym">Arum esculentum</name>
    <dbReference type="NCBI Taxonomy" id="4460"/>
    <lineage>
        <taxon>Eukaryota</taxon>
        <taxon>Viridiplantae</taxon>
        <taxon>Streptophyta</taxon>
        <taxon>Embryophyta</taxon>
        <taxon>Tracheophyta</taxon>
        <taxon>Spermatophyta</taxon>
        <taxon>Magnoliopsida</taxon>
        <taxon>Liliopsida</taxon>
        <taxon>Araceae</taxon>
        <taxon>Aroideae</taxon>
        <taxon>Colocasieae</taxon>
        <taxon>Colocasia</taxon>
    </lineage>
</organism>
<sequence length="65" mass="7304">MSSKFRNCEKVLSKKETIQGSCRLRGSVERDPRHFSEAACSEKSTNGRNVRACQSMAKTPENVNK</sequence>
<comment type="caution">
    <text evidence="1">The sequence shown here is derived from an EMBL/GenBank/DDBJ whole genome shotgun (WGS) entry which is preliminary data.</text>
</comment>
<protein>
    <submittedName>
        <fullName evidence="1">Uncharacterized protein</fullName>
    </submittedName>
</protein>
<evidence type="ECO:0000313" key="2">
    <source>
        <dbReference type="Proteomes" id="UP000652761"/>
    </source>
</evidence>
<proteinExistence type="predicted"/>
<gene>
    <name evidence="1" type="ORF">Taro_041841</name>
</gene>
<dbReference type="Proteomes" id="UP000652761">
    <property type="component" value="Unassembled WGS sequence"/>
</dbReference>
<evidence type="ECO:0000313" key="1">
    <source>
        <dbReference type="EMBL" id="MQM08985.1"/>
    </source>
</evidence>
<name>A0A843WX00_COLES</name>
<accession>A0A843WX00</accession>
<keyword evidence="2" id="KW-1185">Reference proteome</keyword>